<dbReference type="RefSeq" id="WP_015930583.1">
    <property type="nucleotide sequence ID" value="NC_011894.1"/>
</dbReference>
<gene>
    <name evidence="1" type="ordered locus">Mnod_4055</name>
    <name evidence="2" type="ordered locus">Mnod_5045</name>
</gene>
<evidence type="ECO:0000313" key="1">
    <source>
        <dbReference type="EMBL" id="ACL58934.1"/>
    </source>
</evidence>
<dbReference type="STRING" id="460265.Mnod_4055"/>
<dbReference type="Proteomes" id="UP000008207">
    <property type="component" value="Chromosome"/>
</dbReference>
<dbReference type="EMBL" id="CP001349">
    <property type="protein sequence ID" value="ACL59891.1"/>
    <property type="molecule type" value="Genomic_DNA"/>
</dbReference>
<dbReference type="HOGENOM" id="CLU_1784624_0_0_5"/>
<proteinExistence type="predicted"/>
<evidence type="ECO:0000313" key="3">
    <source>
        <dbReference type="Proteomes" id="UP000008207"/>
    </source>
</evidence>
<name>B8IIL4_METNO</name>
<keyword evidence="3" id="KW-1185">Reference proteome</keyword>
<sequence>MTWRTHIGPGAFRVMRPGFDVFTPSWDGILLDLFVRSGQLLEHGIVTLGAHPTSSGAKQATVGIGPYGVTPDVIPIAVRPNGTVQWPPVALQSSGSAFNSVVPRHTMKLRIATNQFVISCFGAGGTYTELPDKIMYLVYRRQTFS</sequence>
<dbReference type="KEGG" id="mno:Mnod_5045"/>
<dbReference type="KEGG" id="mno:Mnod_4055"/>
<organism evidence="2 3">
    <name type="scientific">Methylobacterium nodulans (strain LMG 21967 / CNCM I-2342 / ORS 2060)</name>
    <dbReference type="NCBI Taxonomy" id="460265"/>
    <lineage>
        <taxon>Bacteria</taxon>
        <taxon>Pseudomonadati</taxon>
        <taxon>Pseudomonadota</taxon>
        <taxon>Alphaproteobacteria</taxon>
        <taxon>Hyphomicrobiales</taxon>
        <taxon>Methylobacteriaceae</taxon>
        <taxon>Methylobacterium</taxon>
    </lineage>
</organism>
<dbReference type="EMBL" id="CP001349">
    <property type="protein sequence ID" value="ACL58934.1"/>
    <property type="molecule type" value="Genomic_DNA"/>
</dbReference>
<accession>B8IIL4</accession>
<reference evidence="2 3" key="1">
    <citation type="submission" date="2009-01" db="EMBL/GenBank/DDBJ databases">
        <title>Complete sequence of chromosome of Methylobacterium nodulans ORS 2060.</title>
        <authorList>
            <consortium name="US DOE Joint Genome Institute"/>
            <person name="Lucas S."/>
            <person name="Copeland A."/>
            <person name="Lapidus A."/>
            <person name="Glavina del Rio T."/>
            <person name="Dalin E."/>
            <person name="Tice H."/>
            <person name="Bruce D."/>
            <person name="Goodwin L."/>
            <person name="Pitluck S."/>
            <person name="Sims D."/>
            <person name="Brettin T."/>
            <person name="Detter J.C."/>
            <person name="Han C."/>
            <person name="Larimer F."/>
            <person name="Land M."/>
            <person name="Hauser L."/>
            <person name="Kyrpides N."/>
            <person name="Ivanova N."/>
            <person name="Marx C.J."/>
            <person name="Richardson P."/>
        </authorList>
    </citation>
    <scope>NUCLEOTIDE SEQUENCE [LARGE SCALE GENOMIC DNA]</scope>
    <source>
        <strain evidence="3">LMG 21967 / CNCM I-2342 / ORS 2060</strain>
        <strain evidence="2">ORS 2060</strain>
    </source>
</reference>
<dbReference type="AlphaFoldDB" id="B8IIL4"/>
<protein>
    <submittedName>
        <fullName evidence="2">Uncharacterized protein</fullName>
    </submittedName>
</protein>
<evidence type="ECO:0000313" key="2">
    <source>
        <dbReference type="EMBL" id="ACL59891.1"/>
    </source>
</evidence>